<dbReference type="Pfam" id="PF00672">
    <property type="entry name" value="HAMP"/>
    <property type="match status" value="1"/>
</dbReference>
<protein>
    <submittedName>
        <fullName evidence="9">Methyl-accepting chemotaxis protein</fullName>
    </submittedName>
</protein>
<dbReference type="InterPro" id="IPR004089">
    <property type="entry name" value="MCPsignal_dom"/>
</dbReference>
<dbReference type="CDD" id="cd06225">
    <property type="entry name" value="HAMP"/>
    <property type="match status" value="1"/>
</dbReference>
<evidence type="ECO:0000259" key="7">
    <source>
        <dbReference type="PROSITE" id="PS50111"/>
    </source>
</evidence>
<dbReference type="AlphaFoldDB" id="A0A327ZB93"/>
<keyword evidence="3 5" id="KW-0807">Transducer</keyword>
<evidence type="ECO:0000256" key="2">
    <source>
        <dbReference type="ARBA" id="ARBA00022989"/>
    </source>
</evidence>
<dbReference type="Gene3D" id="1.10.287.950">
    <property type="entry name" value="Methyl-accepting chemotaxis protein"/>
    <property type="match status" value="1"/>
</dbReference>
<name>A0A327ZB93_9ACTN</name>
<dbReference type="PROSITE" id="PS50885">
    <property type="entry name" value="HAMP"/>
    <property type="match status" value="1"/>
</dbReference>
<sequence>MRFGAQFPEGPDDRKVVAQRPGLVGNLSVRTNLALLVALTGIVAILVGTISLVRMSQVADSGRNIYTEALLPSKEVATIREQVWVYRFEILSSATATLATLRTESQERAETAQAAIEAAVGSYSGRDLDSEQRTAIDAFSTAWTEYGELREKAGELQAAGDLTGFDEIRATEIPAKVTEALSSLEALDDAGDTVATAALSEADSEYSSARVMIIAVLVAGLLVAAALAFLIANSVIRPLRQFRDVLHAVADGDLTRRAEINNRNEFGDMSSALNQATEQMRTAVGTLAASGNALAGRAGELQVASRSLAGGADRTSGEVNHIGGAVTEVNSRVGAVATGAEEMGAAIREIAVSAAEAASVAQEAVIASSTAEDLMARLGRSSAEIGDVVKVITAIAEQTNLLALNATIEAARAGESGKGFAVVAGEVKDLAQETTKATEDISKRVAAIQADTSTAVDSISQIGEIIGRINEFQTTIASAVEEQSAVTSGMASDLSAAADGANQIGDGISQVVDVAEENRKGAYATHEAAAELTRLSDDLQGLVRTFKY</sequence>
<dbReference type="InterPro" id="IPR024478">
    <property type="entry name" value="HlyB_4HB_MCP"/>
</dbReference>
<reference evidence="9 10" key="1">
    <citation type="submission" date="2018-06" db="EMBL/GenBank/DDBJ databases">
        <title>Genomic Encyclopedia of Type Strains, Phase III (KMG-III): the genomes of soil and plant-associated and newly described type strains.</title>
        <authorList>
            <person name="Whitman W."/>
        </authorList>
    </citation>
    <scope>NUCLEOTIDE SEQUENCE [LARGE SCALE GENOMIC DNA]</scope>
    <source>
        <strain evidence="9 10">CGMCC 4.7090</strain>
    </source>
</reference>
<dbReference type="PANTHER" id="PTHR32089">
    <property type="entry name" value="METHYL-ACCEPTING CHEMOTAXIS PROTEIN MCPB"/>
    <property type="match status" value="1"/>
</dbReference>
<evidence type="ECO:0000259" key="8">
    <source>
        <dbReference type="PROSITE" id="PS50885"/>
    </source>
</evidence>
<keyword evidence="10" id="KW-1185">Reference proteome</keyword>
<dbReference type="SMART" id="SM00304">
    <property type="entry name" value="HAMP"/>
    <property type="match status" value="1"/>
</dbReference>
<dbReference type="PROSITE" id="PS50111">
    <property type="entry name" value="CHEMOTAXIS_TRANSDUC_2"/>
    <property type="match status" value="1"/>
</dbReference>
<keyword evidence="1 6" id="KW-0812">Transmembrane</keyword>
<feature type="domain" description="HAMP" evidence="8">
    <location>
        <begin position="233"/>
        <end position="285"/>
    </location>
</feature>
<evidence type="ECO:0000256" key="5">
    <source>
        <dbReference type="PROSITE-ProRule" id="PRU00284"/>
    </source>
</evidence>
<feature type="domain" description="Methyl-accepting transducer" evidence="7">
    <location>
        <begin position="290"/>
        <end position="536"/>
    </location>
</feature>
<dbReference type="InterPro" id="IPR004090">
    <property type="entry name" value="Chemotax_Me-accpt_rcpt"/>
</dbReference>
<dbReference type="GO" id="GO:0016020">
    <property type="term" value="C:membrane"/>
    <property type="evidence" value="ECO:0007669"/>
    <property type="project" value="InterPro"/>
</dbReference>
<dbReference type="Proteomes" id="UP000249341">
    <property type="component" value="Unassembled WGS sequence"/>
</dbReference>
<organism evidence="9 10">
    <name type="scientific">Actinoplanes lutulentus</name>
    <dbReference type="NCBI Taxonomy" id="1287878"/>
    <lineage>
        <taxon>Bacteria</taxon>
        <taxon>Bacillati</taxon>
        <taxon>Actinomycetota</taxon>
        <taxon>Actinomycetes</taxon>
        <taxon>Micromonosporales</taxon>
        <taxon>Micromonosporaceae</taxon>
        <taxon>Actinoplanes</taxon>
    </lineage>
</organism>
<dbReference type="SUPFAM" id="SSF58104">
    <property type="entry name" value="Methyl-accepting chemotaxis protein (MCP) signaling domain"/>
    <property type="match status" value="1"/>
</dbReference>
<evidence type="ECO:0000256" key="3">
    <source>
        <dbReference type="ARBA" id="ARBA00023224"/>
    </source>
</evidence>
<dbReference type="GO" id="GO:0006935">
    <property type="term" value="P:chemotaxis"/>
    <property type="evidence" value="ECO:0007669"/>
    <property type="project" value="InterPro"/>
</dbReference>
<comment type="similarity">
    <text evidence="4">Belongs to the methyl-accepting chemotaxis (MCP) protein family.</text>
</comment>
<feature type="transmembrane region" description="Helical" evidence="6">
    <location>
        <begin position="211"/>
        <end position="232"/>
    </location>
</feature>
<evidence type="ECO:0000256" key="4">
    <source>
        <dbReference type="ARBA" id="ARBA00029447"/>
    </source>
</evidence>
<feature type="transmembrane region" description="Helical" evidence="6">
    <location>
        <begin position="33"/>
        <end position="53"/>
    </location>
</feature>
<accession>A0A327ZB93</accession>
<evidence type="ECO:0000313" key="10">
    <source>
        <dbReference type="Proteomes" id="UP000249341"/>
    </source>
</evidence>
<keyword evidence="2 6" id="KW-1133">Transmembrane helix</keyword>
<dbReference type="PANTHER" id="PTHR32089:SF112">
    <property type="entry name" value="LYSOZYME-LIKE PROTEIN-RELATED"/>
    <property type="match status" value="1"/>
</dbReference>
<dbReference type="GO" id="GO:0004888">
    <property type="term" value="F:transmembrane signaling receptor activity"/>
    <property type="evidence" value="ECO:0007669"/>
    <property type="project" value="InterPro"/>
</dbReference>
<dbReference type="Pfam" id="PF00015">
    <property type="entry name" value="MCPsignal"/>
    <property type="match status" value="1"/>
</dbReference>
<gene>
    <name evidence="9" type="ORF">B0I29_109142</name>
</gene>
<dbReference type="InterPro" id="IPR003660">
    <property type="entry name" value="HAMP_dom"/>
</dbReference>
<dbReference type="PRINTS" id="PR00260">
    <property type="entry name" value="CHEMTRNSDUCR"/>
</dbReference>
<dbReference type="Pfam" id="PF12729">
    <property type="entry name" value="4HB_MCP_1"/>
    <property type="match status" value="1"/>
</dbReference>
<comment type="caution">
    <text evidence="9">The sequence shown here is derived from an EMBL/GenBank/DDBJ whole genome shotgun (WGS) entry which is preliminary data.</text>
</comment>
<evidence type="ECO:0000256" key="6">
    <source>
        <dbReference type="SAM" id="Phobius"/>
    </source>
</evidence>
<keyword evidence="6" id="KW-0472">Membrane</keyword>
<evidence type="ECO:0000256" key="1">
    <source>
        <dbReference type="ARBA" id="ARBA00022692"/>
    </source>
</evidence>
<dbReference type="GO" id="GO:0007165">
    <property type="term" value="P:signal transduction"/>
    <property type="evidence" value="ECO:0007669"/>
    <property type="project" value="UniProtKB-KW"/>
</dbReference>
<dbReference type="SMART" id="SM00283">
    <property type="entry name" value="MA"/>
    <property type="match status" value="1"/>
</dbReference>
<proteinExistence type="inferred from homology"/>
<dbReference type="EMBL" id="QLMJ01000009">
    <property type="protein sequence ID" value="RAK35668.1"/>
    <property type="molecule type" value="Genomic_DNA"/>
</dbReference>
<evidence type="ECO:0000313" key="9">
    <source>
        <dbReference type="EMBL" id="RAK35668.1"/>
    </source>
</evidence>